<dbReference type="GO" id="GO:0050661">
    <property type="term" value="F:NADP binding"/>
    <property type="evidence" value="ECO:0007669"/>
    <property type="project" value="UniProtKB-UniRule"/>
</dbReference>
<feature type="binding site" evidence="13">
    <location>
        <position position="147"/>
    </location>
    <ligand>
        <name>(S)-2,3,4,5-tetrahydrodipicolinate</name>
        <dbReference type="ChEBI" id="CHEBI:16845"/>
    </ligand>
</feature>
<evidence type="ECO:0000256" key="7">
    <source>
        <dbReference type="ARBA" id="ARBA00023027"/>
    </source>
</evidence>
<dbReference type="InterPro" id="IPR022663">
    <property type="entry name" value="DapB_C"/>
</dbReference>
<keyword evidence="6 13" id="KW-0560">Oxidoreductase</keyword>
<feature type="binding site" evidence="13">
    <location>
        <begin position="89"/>
        <end position="91"/>
    </location>
    <ligand>
        <name>NAD(+)</name>
        <dbReference type="ChEBI" id="CHEBI:57540"/>
    </ligand>
</feature>
<comment type="similarity">
    <text evidence="1 13">Belongs to the DapB family.</text>
</comment>
<organism evidence="16 17">
    <name type="scientific">Candidatus Sherwoodlollariibacterium unditelluris</name>
    <dbReference type="NCBI Taxonomy" id="1974757"/>
    <lineage>
        <taxon>Bacteria</taxon>
        <taxon>Pseudomonadati</taxon>
        <taxon>Candidatus Omnitrophota</taxon>
        <taxon>Candidatus Sherwoodlollariibacterium</taxon>
    </lineage>
</organism>
<dbReference type="Gene3D" id="3.30.360.10">
    <property type="entry name" value="Dihydrodipicolinate Reductase, domain 2"/>
    <property type="match status" value="1"/>
</dbReference>
<feature type="binding site" evidence="13">
    <location>
        <begin position="8"/>
        <end position="13"/>
    </location>
    <ligand>
        <name>NAD(+)</name>
        <dbReference type="ChEBI" id="CHEBI:57540"/>
    </ligand>
</feature>
<keyword evidence="7 13" id="KW-0520">NAD</keyword>
<dbReference type="GO" id="GO:0009089">
    <property type="term" value="P:lysine biosynthetic process via diaminopimelate"/>
    <property type="evidence" value="ECO:0007669"/>
    <property type="project" value="UniProtKB-UniRule"/>
</dbReference>
<sequence length="236" mass="25599">MIKLGIAGVCGKMGRRIFELASADGEFELTLGLEKKGTTLIGKQLGKLKVSSGPDGIFLIDVFIDFTTPEASEANLDYAAKYRKALVLGTTGFNEAQLNKIKETSKVVPVVFSPNMSVGINILFSVLPEIARRLGPDYSIEIVEAHHKFKKDAPSGTAKKMAQVLSVATKKEIPTHAIRLGDIIGDHTVIFCGNSERIEIKHQAHSRDLFALGALKAAKWVFGKTPGLYSMQDVLS</sequence>
<evidence type="ECO:0000256" key="11">
    <source>
        <dbReference type="ARBA" id="ARBA00049080"/>
    </source>
</evidence>
<evidence type="ECO:0000256" key="1">
    <source>
        <dbReference type="ARBA" id="ARBA00006642"/>
    </source>
</evidence>
<evidence type="ECO:0000256" key="13">
    <source>
        <dbReference type="HAMAP-Rule" id="MF_00102"/>
    </source>
</evidence>
<dbReference type="AlphaFoldDB" id="A0A2G9YN11"/>
<dbReference type="GO" id="GO:0051287">
    <property type="term" value="F:NAD binding"/>
    <property type="evidence" value="ECO:0007669"/>
    <property type="project" value="UniProtKB-UniRule"/>
</dbReference>
<dbReference type="NCBIfam" id="TIGR00036">
    <property type="entry name" value="dapB"/>
    <property type="match status" value="1"/>
</dbReference>
<dbReference type="Pfam" id="PF01113">
    <property type="entry name" value="DapB_N"/>
    <property type="match status" value="1"/>
</dbReference>
<accession>A0A2G9YN11</accession>
<dbReference type="PIRSF" id="PIRSF000161">
    <property type="entry name" value="DHPR"/>
    <property type="match status" value="1"/>
</dbReference>
<dbReference type="GO" id="GO:0008839">
    <property type="term" value="F:4-hydroxy-tetrahydrodipicolinate reductase"/>
    <property type="evidence" value="ECO:0007669"/>
    <property type="project" value="UniProtKB-UniRule"/>
</dbReference>
<dbReference type="SUPFAM" id="SSF51735">
    <property type="entry name" value="NAD(P)-binding Rossmann-fold domains"/>
    <property type="match status" value="1"/>
</dbReference>
<dbReference type="InterPro" id="IPR036291">
    <property type="entry name" value="NAD(P)-bd_dom_sf"/>
</dbReference>
<dbReference type="GO" id="GO:0016726">
    <property type="term" value="F:oxidoreductase activity, acting on CH or CH2 groups, NAD or NADP as acceptor"/>
    <property type="evidence" value="ECO:0007669"/>
    <property type="project" value="UniProtKB-UniRule"/>
</dbReference>
<keyword evidence="8 13" id="KW-0457">Lysine biosynthesis</keyword>
<protein>
    <recommendedName>
        <fullName evidence="10 13">4-hydroxy-tetrahydrodipicolinate reductase</fullName>
        <shortName evidence="13">HTPA reductase</shortName>
        <ecNumber evidence="10 13">1.17.1.8</ecNumber>
    </recommendedName>
</protein>
<reference evidence="16 17" key="1">
    <citation type="submission" date="2017-09" db="EMBL/GenBank/DDBJ databases">
        <title>Depth-based differentiation of microbial function through sediment-hosted aquifers and enrichment of novel symbionts in the deep terrestrial subsurface.</title>
        <authorList>
            <person name="Probst A.J."/>
            <person name="Ladd B."/>
            <person name="Jarett J.K."/>
            <person name="Geller-Mcgrath D.E."/>
            <person name="Sieber C.M."/>
            <person name="Emerson J.B."/>
            <person name="Anantharaman K."/>
            <person name="Thomas B.C."/>
            <person name="Malmstrom R."/>
            <person name="Stieglmeier M."/>
            <person name="Klingl A."/>
            <person name="Woyke T."/>
            <person name="Ryan C.M."/>
            <person name="Banfield J.F."/>
        </authorList>
    </citation>
    <scope>NUCLEOTIDE SEQUENCE [LARGE SCALE GENOMIC DNA]</scope>
    <source>
        <strain evidence="16">CG23_combo_of_CG06-09_8_20_14_all_41_10</strain>
    </source>
</reference>
<feature type="binding site" evidence="13">
    <location>
        <begin position="113"/>
        <end position="116"/>
    </location>
    <ligand>
        <name>NAD(+)</name>
        <dbReference type="ChEBI" id="CHEBI:57540"/>
    </ligand>
</feature>
<evidence type="ECO:0000256" key="9">
    <source>
        <dbReference type="ARBA" id="ARBA00037922"/>
    </source>
</evidence>
<dbReference type="GO" id="GO:0005829">
    <property type="term" value="C:cytosol"/>
    <property type="evidence" value="ECO:0007669"/>
    <property type="project" value="TreeGrafter"/>
</dbReference>
<comment type="catalytic activity">
    <reaction evidence="11 13">
        <text>(S)-2,3,4,5-tetrahydrodipicolinate + NADP(+) + H2O = (2S,4S)-4-hydroxy-2,3,4,5-tetrahydrodipicolinate + NADPH + H(+)</text>
        <dbReference type="Rhea" id="RHEA:35331"/>
        <dbReference type="ChEBI" id="CHEBI:15377"/>
        <dbReference type="ChEBI" id="CHEBI:15378"/>
        <dbReference type="ChEBI" id="CHEBI:16845"/>
        <dbReference type="ChEBI" id="CHEBI:57783"/>
        <dbReference type="ChEBI" id="CHEBI:58349"/>
        <dbReference type="ChEBI" id="CHEBI:67139"/>
        <dbReference type="EC" id="1.17.1.8"/>
    </reaction>
</comment>
<dbReference type="InterPro" id="IPR022664">
    <property type="entry name" value="DapB_N_CS"/>
</dbReference>
<comment type="function">
    <text evidence="13">Catalyzes the conversion of 4-hydroxy-tetrahydrodipicolinate (HTPA) to tetrahydrodipicolinate.</text>
</comment>
<dbReference type="UniPathway" id="UPA00034">
    <property type="reaction ID" value="UER00018"/>
</dbReference>
<evidence type="ECO:0000256" key="5">
    <source>
        <dbReference type="ARBA" id="ARBA00022915"/>
    </source>
</evidence>
<dbReference type="Pfam" id="PF05173">
    <property type="entry name" value="DapB_C"/>
    <property type="match status" value="1"/>
</dbReference>
<dbReference type="CDD" id="cd02274">
    <property type="entry name" value="DHDPR_N"/>
    <property type="match status" value="1"/>
</dbReference>
<evidence type="ECO:0000256" key="6">
    <source>
        <dbReference type="ARBA" id="ARBA00023002"/>
    </source>
</evidence>
<evidence type="ECO:0000259" key="14">
    <source>
        <dbReference type="Pfam" id="PF01113"/>
    </source>
</evidence>
<evidence type="ECO:0000256" key="12">
    <source>
        <dbReference type="ARBA" id="ARBA00049396"/>
    </source>
</evidence>
<evidence type="ECO:0000256" key="4">
    <source>
        <dbReference type="ARBA" id="ARBA00022857"/>
    </source>
</evidence>
<name>A0A2G9YN11_9BACT</name>
<feature type="binding site" evidence="13">
    <location>
        <position position="35"/>
    </location>
    <ligand>
        <name>NADP(+)</name>
        <dbReference type="ChEBI" id="CHEBI:58349"/>
    </ligand>
</feature>
<feature type="active site" description="Proton donor/acceptor" evidence="13">
    <location>
        <position position="146"/>
    </location>
</feature>
<dbReference type="InterPro" id="IPR023940">
    <property type="entry name" value="DHDPR_bac"/>
</dbReference>
<comment type="caution">
    <text evidence="13">Was originally thought to be a dihydrodipicolinate reductase (DHDPR), catalyzing the conversion of dihydrodipicolinate to tetrahydrodipicolinate. However, it was shown in E.coli that the substrate of the enzymatic reaction is not dihydrodipicolinate (DHDP) but in fact (2S,4S)-4-hydroxy-2,3,4,5-tetrahydrodipicolinic acid (HTPA), the product released by the DapA-catalyzed reaction.</text>
</comment>
<dbReference type="PANTHER" id="PTHR20836:SF0">
    <property type="entry name" value="4-HYDROXY-TETRAHYDRODIPICOLINATE REDUCTASE 1, CHLOROPLASTIC-RELATED"/>
    <property type="match status" value="1"/>
</dbReference>
<feature type="binding site" evidence="13">
    <location>
        <begin position="156"/>
        <end position="157"/>
    </location>
    <ligand>
        <name>(S)-2,3,4,5-tetrahydrodipicolinate</name>
        <dbReference type="ChEBI" id="CHEBI:16845"/>
    </ligand>
</feature>
<dbReference type="PANTHER" id="PTHR20836">
    <property type="entry name" value="DIHYDRODIPICOLINATE REDUCTASE"/>
    <property type="match status" value="1"/>
</dbReference>
<comment type="pathway">
    <text evidence="9 13">Amino-acid biosynthesis; L-lysine biosynthesis via DAP pathway; (S)-tetrahydrodipicolinate from L-aspartate: step 4/4.</text>
</comment>
<gene>
    <name evidence="13 16" type="primary">dapB</name>
    <name evidence="16" type="ORF">COX41_00460</name>
</gene>
<dbReference type="GO" id="GO:0019877">
    <property type="term" value="P:diaminopimelate biosynthetic process"/>
    <property type="evidence" value="ECO:0007669"/>
    <property type="project" value="UniProtKB-UniRule"/>
</dbReference>
<comment type="caution">
    <text evidence="16">The sequence shown here is derived from an EMBL/GenBank/DDBJ whole genome shotgun (WGS) entry which is preliminary data.</text>
</comment>
<dbReference type="Gene3D" id="3.40.50.720">
    <property type="entry name" value="NAD(P)-binding Rossmann-like Domain"/>
    <property type="match status" value="1"/>
</dbReference>
<evidence type="ECO:0000256" key="10">
    <source>
        <dbReference type="ARBA" id="ARBA00038983"/>
    </source>
</evidence>
<feature type="domain" description="Dihydrodipicolinate reductase C-terminal" evidence="15">
    <location>
        <begin position="119"/>
        <end position="235"/>
    </location>
</feature>
<dbReference type="EMBL" id="PCRK01000007">
    <property type="protein sequence ID" value="PIP19891.1"/>
    <property type="molecule type" value="Genomic_DNA"/>
</dbReference>
<dbReference type="Proteomes" id="UP000231292">
    <property type="component" value="Unassembled WGS sequence"/>
</dbReference>
<comment type="catalytic activity">
    <reaction evidence="12 13">
        <text>(S)-2,3,4,5-tetrahydrodipicolinate + NAD(+) + H2O = (2S,4S)-4-hydroxy-2,3,4,5-tetrahydrodipicolinate + NADH + H(+)</text>
        <dbReference type="Rhea" id="RHEA:35323"/>
        <dbReference type="ChEBI" id="CHEBI:15377"/>
        <dbReference type="ChEBI" id="CHEBI:15378"/>
        <dbReference type="ChEBI" id="CHEBI:16845"/>
        <dbReference type="ChEBI" id="CHEBI:57540"/>
        <dbReference type="ChEBI" id="CHEBI:57945"/>
        <dbReference type="ChEBI" id="CHEBI:67139"/>
        <dbReference type="EC" id="1.17.1.8"/>
    </reaction>
</comment>
<dbReference type="SUPFAM" id="SSF55347">
    <property type="entry name" value="Glyceraldehyde-3-phosphate dehydrogenase-like, C-terminal domain"/>
    <property type="match status" value="1"/>
</dbReference>
<keyword evidence="4 13" id="KW-0521">NADP</keyword>
<comment type="subunit">
    <text evidence="13">Homotetramer.</text>
</comment>
<evidence type="ECO:0000256" key="2">
    <source>
        <dbReference type="ARBA" id="ARBA00022490"/>
    </source>
</evidence>
<keyword evidence="5 13" id="KW-0220">Diaminopimelate biosynthesis</keyword>
<proteinExistence type="inferred from homology"/>
<feature type="domain" description="Dihydrodipicolinate reductase N-terminal" evidence="14">
    <location>
        <begin position="2"/>
        <end position="116"/>
    </location>
</feature>
<comment type="subcellular location">
    <subcellularLocation>
        <location evidence="13">Cytoplasm</location>
    </subcellularLocation>
</comment>
<evidence type="ECO:0000259" key="15">
    <source>
        <dbReference type="Pfam" id="PF05173"/>
    </source>
</evidence>
<dbReference type="InterPro" id="IPR000846">
    <property type="entry name" value="DapB_N"/>
</dbReference>
<dbReference type="HAMAP" id="MF_00102">
    <property type="entry name" value="DapB"/>
    <property type="match status" value="1"/>
</dbReference>
<keyword evidence="2 13" id="KW-0963">Cytoplasm</keyword>
<dbReference type="EC" id="1.17.1.8" evidence="10 13"/>
<evidence type="ECO:0000313" key="16">
    <source>
        <dbReference type="EMBL" id="PIP19891.1"/>
    </source>
</evidence>
<dbReference type="PROSITE" id="PS01298">
    <property type="entry name" value="DAPB"/>
    <property type="match status" value="1"/>
</dbReference>
<keyword evidence="3 13" id="KW-0028">Amino-acid biosynthesis</keyword>
<feature type="active site" description="Proton donor" evidence="13">
    <location>
        <position position="150"/>
    </location>
</feature>
<feature type="binding site" evidence="13">
    <location>
        <position position="34"/>
    </location>
    <ligand>
        <name>NAD(+)</name>
        <dbReference type="ChEBI" id="CHEBI:57540"/>
    </ligand>
</feature>
<evidence type="ECO:0000313" key="17">
    <source>
        <dbReference type="Proteomes" id="UP000231292"/>
    </source>
</evidence>
<evidence type="ECO:0000256" key="3">
    <source>
        <dbReference type="ARBA" id="ARBA00022605"/>
    </source>
</evidence>
<evidence type="ECO:0000256" key="8">
    <source>
        <dbReference type="ARBA" id="ARBA00023154"/>
    </source>
</evidence>